<evidence type="ECO:0000256" key="1">
    <source>
        <dbReference type="SAM" id="MobiDB-lite"/>
    </source>
</evidence>
<feature type="transmembrane region" description="Helical" evidence="2">
    <location>
        <begin position="45"/>
        <end position="63"/>
    </location>
</feature>
<dbReference type="InterPro" id="IPR045263">
    <property type="entry name" value="GLUT"/>
</dbReference>
<keyword evidence="2" id="KW-1133">Transmembrane helix</keyword>
<name>A0A3P6TC44_CYLGO</name>
<keyword evidence="4" id="KW-1185">Reference proteome</keyword>
<feature type="non-terminal residue" evidence="3">
    <location>
        <position position="1"/>
    </location>
</feature>
<sequence length="192" mass="20923">KTVSTDENGNRKKFEENDDVPIDPDQSTIGFARERFKNGQFVRPLLLGLFVQSFVHLDDWLWISYSTHIFGKFGMTMGTAQRASLFMSLPQAFISLGLLSCFEDFTRRSLLLLPTLFSVFIGILAILAVNFGKVLAGMPVASTLAILAAMDLSAAAVSGESAYAIVPELFLPDDKILGTAIVGIAQDAILPF</sequence>
<protein>
    <recommendedName>
        <fullName evidence="5">Major facilitator superfamily (MFS) profile domain-containing protein</fullName>
    </recommendedName>
</protein>
<feature type="transmembrane region" description="Helical" evidence="2">
    <location>
        <begin position="135"/>
        <end position="157"/>
    </location>
</feature>
<dbReference type="Proteomes" id="UP000271889">
    <property type="component" value="Unassembled WGS sequence"/>
</dbReference>
<feature type="transmembrane region" description="Helical" evidence="2">
    <location>
        <begin position="109"/>
        <end position="129"/>
    </location>
</feature>
<reference evidence="3 4" key="1">
    <citation type="submission" date="2018-11" db="EMBL/GenBank/DDBJ databases">
        <authorList>
            <consortium name="Pathogen Informatics"/>
        </authorList>
    </citation>
    <scope>NUCLEOTIDE SEQUENCE [LARGE SCALE GENOMIC DNA]</scope>
</reference>
<evidence type="ECO:0000256" key="2">
    <source>
        <dbReference type="SAM" id="Phobius"/>
    </source>
</evidence>
<dbReference type="EMBL" id="UYRV01018154">
    <property type="protein sequence ID" value="VDK64314.1"/>
    <property type="molecule type" value="Genomic_DNA"/>
</dbReference>
<organism evidence="3 4">
    <name type="scientific">Cylicostephanus goldi</name>
    <name type="common">Nematode worm</name>
    <dbReference type="NCBI Taxonomy" id="71465"/>
    <lineage>
        <taxon>Eukaryota</taxon>
        <taxon>Metazoa</taxon>
        <taxon>Ecdysozoa</taxon>
        <taxon>Nematoda</taxon>
        <taxon>Chromadorea</taxon>
        <taxon>Rhabditida</taxon>
        <taxon>Rhabditina</taxon>
        <taxon>Rhabditomorpha</taxon>
        <taxon>Strongyloidea</taxon>
        <taxon>Strongylidae</taxon>
        <taxon>Cylicostephanus</taxon>
    </lineage>
</organism>
<dbReference type="GO" id="GO:0016020">
    <property type="term" value="C:membrane"/>
    <property type="evidence" value="ECO:0007669"/>
    <property type="project" value="TreeGrafter"/>
</dbReference>
<evidence type="ECO:0008006" key="5">
    <source>
        <dbReference type="Google" id="ProtNLM"/>
    </source>
</evidence>
<keyword evidence="2" id="KW-0472">Membrane</keyword>
<dbReference type="SUPFAM" id="SSF103473">
    <property type="entry name" value="MFS general substrate transporter"/>
    <property type="match status" value="1"/>
</dbReference>
<gene>
    <name evidence="3" type="ORF">CGOC_LOCUS5846</name>
</gene>
<keyword evidence="2" id="KW-0812">Transmembrane</keyword>
<feature type="transmembrane region" description="Helical" evidence="2">
    <location>
        <begin position="83"/>
        <end position="102"/>
    </location>
</feature>
<evidence type="ECO:0000313" key="4">
    <source>
        <dbReference type="Proteomes" id="UP000271889"/>
    </source>
</evidence>
<accession>A0A3P6TC44</accession>
<dbReference type="OrthoDB" id="4540492at2759"/>
<dbReference type="InterPro" id="IPR036259">
    <property type="entry name" value="MFS_trans_sf"/>
</dbReference>
<proteinExistence type="predicted"/>
<dbReference type="GO" id="GO:0015149">
    <property type="term" value="F:hexose transmembrane transporter activity"/>
    <property type="evidence" value="ECO:0007669"/>
    <property type="project" value="TreeGrafter"/>
</dbReference>
<dbReference type="PANTHER" id="PTHR23503:SF115">
    <property type="entry name" value="MAJOR FACILITATOR SUPERFAMILY (MFS) PROFILE DOMAIN-CONTAINING PROTEIN"/>
    <property type="match status" value="1"/>
</dbReference>
<feature type="region of interest" description="Disordered" evidence="1">
    <location>
        <begin position="1"/>
        <end position="22"/>
    </location>
</feature>
<dbReference type="PANTHER" id="PTHR23503">
    <property type="entry name" value="SOLUTE CARRIER FAMILY 2"/>
    <property type="match status" value="1"/>
</dbReference>
<evidence type="ECO:0000313" key="3">
    <source>
        <dbReference type="EMBL" id="VDK64314.1"/>
    </source>
</evidence>
<dbReference type="AlphaFoldDB" id="A0A3P6TC44"/>
<dbReference type="Gene3D" id="1.20.1250.20">
    <property type="entry name" value="MFS general substrate transporter like domains"/>
    <property type="match status" value="1"/>
</dbReference>